<evidence type="ECO:0000313" key="4">
    <source>
        <dbReference type="Proteomes" id="UP001176521"/>
    </source>
</evidence>
<feature type="region of interest" description="Disordered" evidence="1">
    <location>
        <begin position="637"/>
        <end position="690"/>
    </location>
</feature>
<protein>
    <submittedName>
        <fullName evidence="3">Uncharacterized protein</fullName>
    </submittedName>
</protein>
<evidence type="ECO:0000256" key="1">
    <source>
        <dbReference type="SAM" id="MobiDB-lite"/>
    </source>
</evidence>
<reference evidence="3" key="1">
    <citation type="journal article" date="2023" name="PhytoFront">
        <title>Draft Genome Resources of Seven Strains of Tilletia horrida, Causal Agent of Kernel Smut of Rice.</title>
        <authorList>
            <person name="Khanal S."/>
            <person name="Antony Babu S."/>
            <person name="Zhou X.G."/>
        </authorList>
    </citation>
    <scope>NUCLEOTIDE SEQUENCE</scope>
    <source>
        <strain evidence="3">TX3</strain>
    </source>
</reference>
<dbReference type="Proteomes" id="UP001176521">
    <property type="component" value="Unassembled WGS sequence"/>
</dbReference>
<dbReference type="AlphaFoldDB" id="A0AAN6GIK8"/>
<proteinExistence type="predicted"/>
<feature type="region of interest" description="Disordered" evidence="1">
    <location>
        <begin position="1"/>
        <end position="141"/>
    </location>
</feature>
<evidence type="ECO:0000256" key="2">
    <source>
        <dbReference type="SAM" id="Phobius"/>
    </source>
</evidence>
<accession>A0AAN6GIK8</accession>
<sequence>MAIGQKIVLPPDNPSRAGRGPPLEEDSGSARSDYDEGRHRHRPTPPASAGSIRSRRSESQRSRRSVVADAAADERTPLIRSGSASRSRSGDLASEEATRGAAPIVSYDAVHGDRTSEVRSDEENDDEDDQDDFLRGDSIPPPPYSDANAYWVRRRFGPRSHRSKWIMRSISLSLFSLFLVLGTTAIVLWLDQSGYFRDYPKPVLPEETLPRHFANWTRPEAVVPEMPPRFKTGLYVSSATFPLPANMTHFYIRTRGGAPDAAISCDTRPGLTAPVAVVVAAYSTSKLFDALAVWSEFDDAKPQTGGLIAMTSDELQLTRGQTLGFGINIHMPPADAYKIRDLKVELHSGQLIFNMHPETRTDTITIDSPMSNIDIQSDLVARSSFRLSALFSEIQLRSTLAAPTISMHSSSIFLKGGKMHASKSLGIRTGRFSANFDHLAGPSIDINSTTTEMHGNIHVEAGNGSGLNIHASSGRVDLNVGLVPSRSSGEQASRNRASVNVSITNGNGNTSVVYSRWHPQRPITLLSGGIDADTAPAALWQHPLPYLNSMIASQSGSIRVEHDASFVGAFALVGESGGPAELCGPGYERGYGGNGGGGGGDKPGFGPQQRVLEVQTDRSKGSRVWIKGVVREVEDERGAGVGANSHGFDASRTGRRRGTQRGDGSGRGRGSEGDVSEVHSDSGKMALIFD</sequence>
<name>A0AAN6GIK8_9BASI</name>
<feature type="compositionally biased region" description="Basic and acidic residues" evidence="1">
    <location>
        <begin position="110"/>
        <end position="121"/>
    </location>
</feature>
<comment type="caution">
    <text evidence="3">The sequence shown here is derived from an EMBL/GenBank/DDBJ whole genome shotgun (WGS) entry which is preliminary data.</text>
</comment>
<keyword evidence="4" id="KW-1185">Reference proteome</keyword>
<keyword evidence="2" id="KW-1133">Transmembrane helix</keyword>
<evidence type="ECO:0000313" key="3">
    <source>
        <dbReference type="EMBL" id="KAK0539123.1"/>
    </source>
</evidence>
<feature type="compositionally biased region" description="Acidic residues" evidence="1">
    <location>
        <begin position="122"/>
        <end position="131"/>
    </location>
</feature>
<keyword evidence="2" id="KW-0812">Transmembrane</keyword>
<organism evidence="3 4">
    <name type="scientific">Tilletia horrida</name>
    <dbReference type="NCBI Taxonomy" id="155126"/>
    <lineage>
        <taxon>Eukaryota</taxon>
        <taxon>Fungi</taxon>
        <taxon>Dikarya</taxon>
        <taxon>Basidiomycota</taxon>
        <taxon>Ustilaginomycotina</taxon>
        <taxon>Exobasidiomycetes</taxon>
        <taxon>Tilletiales</taxon>
        <taxon>Tilletiaceae</taxon>
        <taxon>Tilletia</taxon>
    </lineage>
</organism>
<gene>
    <name evidence="3" type="ORF">OC842_001057</name>
</gene>
<feature type="transmembrane region" description="Helical" evidence="2">
    <location>
        <begin position="165"/>
        <end position="190"/>
    </location>
</feature>
<dbReference type="EMBL" id="JAPDMQ010000035">
    <property type="protein sequence ID" value="KAK0539123.1"/>
    <property type="molecule type" value="Genomic_DNA"/>
</dbReference>
<feature type="compositionally biased region" description="Basic and acidic residues" evidence="1">
    <location>
        <begin position="664"/>
        <end position="682"/>
    </location>
</feature>
<keyword evidence="2" id="KW-0472">Membrane</keyword>